<gene>
    <name evidence="4" type="ORF">GALMADRAFT_252526</name>
</gene>
<evidence type="ECO:0000259" key="3">
    <source>
        <dbReference type="PROSITE" id="PS50008"/>
    </source>
</evidence>
<dbReference type="Gene3D" id="3.20.20.190">
    <property type="entry name" value="Phosphatidylinositol (PI) phosphodiesterase"/>
    <property type="match status" value="1"/>
</dbReference>
<dbReference type="SMART" id="SM00149">
    <property type="entry name" value="PLCYc"/>
    <property type="match status" value="1"/>
</dbReference>
<dbReference type="InterPro" id="IPR035892">
    <property type="entry name" value="C2_domain_sf"/>
</dbReference>
<protein>
    <recommendedName>
        <fullName evidence="1">Phosphoinositide phospholipase C</fullName>
        <ecNumber evidence="1">3.1.4.11</ecNumber>
    </recommendedName>
</protein>
<evidence type="ECO:0000256" key="2">
    <source>
        <dbReference type="SAM" id="MobiDB-lite"/>
    </source>
</evidence>
<dbReference type="STRING" id="685588.A0A067SZH1"/>
<feature type="compositionally biased region" description="Acidic residues" evidence="2">
    <location>
        <begin position="238"/>
        <end position="262"/>
    </location>
</feature>
<keyword evidence="1" id="KW-0442">Lipid degradation</keyword>
<dbReference type="SUPFAM" id="SSF51695">
    <property type="entry name" value="PLC-like phosphodiesterases"/>
    <property type="match status" value="1"/>
</dbReference>
<dbReference type="EMBL" id="KL142387">
    <property type="protein sequence ID" value="KDR73079.1"/>
    <property type="molecule type" value="Genomic_DNA"/>
</dbReference>
<dbReference type="GO" id="GO:0051209">
    <property type="term" value="P:release of sequestered calcium ion into cytosol"/>
    <property type="evidence" value="ECO:0007669"/>
    <property type="project" value="TreeGrafter"/>
</dbReference>
<dbReference type="PANTHER" id="PTHR10336">
    <property type="entry name" value="PHOSPHOINOSITIDE-SPECIFIC PHOSPHOLIPASE C FAMILY PROTEIN"/>
    <property type="match status" value="1"/>
</dbReference>
<dbReference type="PROSITE" id="PS50007">
    <property type="entry name" value="PIPLC_X_DOMAIN"/>
    <property type="match status" value="1"/>
</dbReference>
<comment type="catalytic activity">
    <reaction evidence="1">
        <text>a 1,2-diacyl-sn-glycero-3-phospho-(1D-myo-inositol-4,5-bisphosphate) + H2O = 1D-myo-inositol 1,4,5-trisphosphate + a 1,2-diacyl-sn-glycerol + H(+)</text>
        <dbReference type="Rhea" id="RHEA:33179"/>
        <dbReference type="ChEBI" id="CHEBI:15377"/>
        <dbReference type="ChEBI" id="CHEBI:15378"/>
        <dbReference type="ChEBI" id="CHEBI:17815"/>
        <dbReference type="ChEBI" id="CHEBI:58456"/>
        <dbReference type="ChEBI" id="CHEBI:203600"/>
        <dbReference type="EC" id="3.1.4.11"/>
    </reaction>
</comment>
<keyword evidence="1" id="KW-0378">Hydrolase</keyword>
<feature type="domain" description="PI-PLC Y-box" evidence="3">
    <location>
        <begin position="283"/>
        <end position="400"/>
    </location>
</feature>
<dbReference type="InterPro" id="IPR001711">
    <property type="entry name" value="PLipase_C_Pinositol-sp_Y"/>
</dbReference>
<keyword evidence="1" id="KW-0443">Lipid metabolism</keyword>
<sequence length="553" mass="61410">MSDDLQQQLQDVYGIHTRHNLQPPSEGEEFGKVRLSPEILQFIADMDQSLDSLTKQPLLKPPPVDDTLPLTHYFVSSSHNTYLLSRQLVGKASAASYTHVLSRDGRCVEIDVWPSSKGLIVTHGYTFSRGTSFSSVCEAIGDSVTPLSWPVLVSLECHVDVGGQKELVRQMLDIWGDKLVKGRVEGIDDSKVSPADLRGKIVLMIEYYPPTAAGTGASDGTALASSSSSVSSSSFSSLEEEDDDDEEPEDVEVGEEDEEEDEDHHLWHVHHRKNDKPRISDELAELGYYARSIKPRKGWLMQQLTSPAHILINISESKCISLLKLPTSLSALIAHGSKHLRRIFPKGTRIGSSNFDPLVFWRNGSQVASLNWQVYDLGMQLNEAMFLGTPGWVEKPRSMRHTLGLGSEKDAVPGTRVGGREKLAVDIVGISSLPAPNGRCGKPFSAYMRAQLLHASADLEWRSKTIKIQHDPDNGADIAWQTQFEWEYECDEMAFLRLMVFHDEFGADSPIVVFCARLSHILKDQWVLVRMLDMTGKNSGATVLAKFTSSQPQ</sequence>
<evidence type="ECO:0000256" key="1">
    <source>
        <dbReference type="RuleBase" id="RU361133"/>
    </source>
</evidence>
<dbReference type="PRINTS" id="PR00390">
    <property type="entry name" value="PHPHLIPASEC"/>
</dbReference>
<proteinExistence type="predicted"/>
<dbReference type="InterPro" id="IPR017946">
    <property type="entry name" value="PLC-like_Pdiesterase_TIM-brl"/>
</dbReference>
<organism evidence="4 5">
    <name type="scientific">Galerina marginata (strain CBS 339.88)</name>
    <dbReference type="NCBI Taxonomy" id="685588"/>
    <lineage>
        <taxon>Eukaryota</taxon>
        <taxon>Fungi</taxon>
        <taxon>Dikarya</taxon>
        <taxon>Basidiomycota</taxon>
        <taxon>Agaricomycotina</taxon>
        <taxon>Agaricomycetes</taxon>
        <taxon>Agaricomycetidae</taxon>
        <taxon>Agaricales</taxon>
        <taxon>Agaricineae</taxon>
        <taxon>Strophariaceae</taxon>
        <taxon>Galerina</taxon>
    </lineage>
</organism>
<dbReference type="OrthoDB" id="269822at2759"/>
<dbReference type="InterPro" id="IPR000909">
    <property type="entry name" value="PLipase_C_PInositol-sp_X_dom"/>
</dbReference>
<dbReference type="AlphaFoldDB" id="A0A067SZH1"/>
<accession>A0A067SZH1</accession>
<dbReference type="SMART" id="SM00148">
    <property type="entry name" value="PLCXc"/>
    <property type="match status" value="1"/>
</dbReference>
<dbReference type="GO" id="GO:0016042">
    <property type="term" value="P:lipid catabolic process"/>
    <property type="evidence" value="ECO:0007669"/>
    <property type="project" value="UniProtKB-KW"/>
</dbReference>
<feature type="region of interest" description="Disordered" evidence="2">
    <location>
        <begin position="216"/>
        <end position="272"/>
    </location>
</feature>
<reference evidence="5" key="1">
    <citation type="journal article" date="2014" name="Proc. Natl. Acad. Sci. U.S.A.">
        <title>Extensive sampling of basidiomycete genomes demonstrates inadequacy of the white-rot/brown-rot paradigm for wood decay fungi.</title>
        <authorList>
            <person name="Riley R."/>
            <person name="Salamov A.A."/>
            <person name="Brown D.W."/>
            <person name="Nagy L.G."/>
            <person name="Floudas D."/>
            <person name="Held B.W."/>
            <person name="Levasseur A."/>
            <person name="Lombard V."/>
            <person name="Morin E."/>
            <person name="Otillar R."/>
            <person name="Lindquist E.A."/>
            <person name="Sun H."/>
            <person name="LaButti K.M."/>
            <person name="Schmutz J."/>
            <person name="Jabbour D."/>
            <person name="Luo H."/>
            <person name="Baker S.E."/>
            <person name="Pisabarro A.G."/>
            <person name="Walton J.D."/>
            <person name="Blanchette R.A."/>
            <person name="Henrissat B."/>
            <person name="Martin F."/>
            <person name="Cullen D."/>
            <person name="Hibbett D.S."/>
            <person name="Grigoriev I.V."/>
        </authorList>
    </citation>
    <scope>NUCLEOTIDE SEQUENCE [LARGE SCALE GENOMIC DNA]</scope>
    <source>
        <strain evidence="5">CBS 339.88</strain>
    </source>
</reference>
<dbReference type="InterPro" id="IPR001192">
    <property type="entry name" value="PI-PLC_fam"/>
</dbReference>
<dbReference type="Gene3D" id="2.60.40.150">
    <property type="entry name" value="C2 domain"/>
    <property type="match status" value="1"/>
</dbReference>
<dbReference type="Pfam" id="PF00388">
    <property type="entry name" value="PI-PLC-X"/>
    <property type="match status" value="1"/>
</dbReference>
<dbReference type="GO" id="GO:0048015">
    <property type="term" value="P:phosphatidylinositol-mediated signaling"/>
    <property type="evidence" value="ECO:0007669"/>
    <property type="project" value="TreeGrafter"/>
</dbReference>
<dbReference type="Proteomes" id="UP000027222">
    <property type="component" value="Unassembled WGS sequence"/>
</dbReference>
<dbReference type="GO" id="GO:0004435">
    <property type="term" value="F:phosphatidylinositol-4,5-bisphosphate phospholipase C activity"/>
    <property type="evidence" value="ECO:0007669"/>
    <property type="project" value="UniProtKB-EC"/>
</dbReference>
<evidence type="ECO:0000313" key="4">
    <source>
        <dbReference type="EMBL" id="KDR73079.1"/>
    </source>
</evidence>
<name>A0A067SZH1_GALM3</name>
<dbReference type="Pfam" id="PF00387">
    <property type="entry name" value="PI-PLC-Y"/>
    <property type="match status" value="1"/>
</dbReference>
<dbReference type="HOGENOM" id="CLU_002738_3_1_1"/>
<feature type="compositionally biased region" description="Low complexity" evidence="2">
    <location>
        <begin position="216"/>
        <end position="237"/>
    </location>
</feature>
<dbReference type="PROSITE" id="PS50008">
    <property type="entry name" value="PIPLC_Y_DOMAIN"/>
    <property type="match status" value="1"/>
</dbReference>
<keyword evidence="5" id="KW-1185">Reference proteome</keyword>
<evidence type="ECO:0000313" key="5">
    <source>
        <dbReference type="Proteomes" id="UP000027222"/>
    </source>
</evidence>
<dbReference type="EC" id="3.1.4.11" evidence="1"/>
<dbReference type="PANTHER" id="PTHR10336:SF169">
    <property type="entry name" value="PHOSPHOINOSITIDE PHOSPHOLIPASE C"/>
    <property type="match status" value="1"/>
</dbReference>